<evidence type="ECO:0000256" key="1">
    <source>
        <dbReference type="SAM" id="MobiDB-lite"/>
    </source>
</evidence>
<dbReference type="InterPro" id="IPR016024">
    <property type="entry name" value="ARM-type_fold"/>
</dbReference>
<evidence type="ECO:0000313" key="3">
    <source>
        <dbReference type="Proteomes" id="UP001141327"/>
    </source>
</evidence>
<name>A0ABQ8U899_9EUKA</name>
<dbReference type="Proteomes" id="UP001141327">
    <property type="component" value="Unassembled WGS sequence"/>
</dbReference>
<dbReference type="EMBL" id="JAPMOS010000103">
    <property type="protein sequence ID" value="KAJ4455548.1"/>
    <property type="molecule type" value="Genomic_DNA"/>
</dbReference>
<accession>A0ABQ8U899</accession>
<protein>
    <submittedName>
        <fullName evidence="2">Uncharacterized protein</fullName>
    </submittedName>
</protein>
<comment type="caution">
    <text evidence="2">The sequence shown here is derived from an EMBL/GenBank/DDBJ whole genome shotgun (WGS) entry which is preliminary data.</text>
</comment>
<gene>
    <name evidence="2" type="ORF">PAPYR_9495</name>
</gene>
<keyword evidence="3" id="KW-1185">Reference proteome</keyword>
<dbReference type="Gene3D" id="1.25.10.10">
    <property type="entry name" value="Leucine-rich Repeat Variant"/>
    <property type="match status" value="1"/>
</dbReference>
<dbReference type="SUPFAM" id="SSF48371">
    <property type="entry name" value="ARM repeat"/>
    <property type="match status" value="1"/>
</dbReference>
<evidence type="ECO:0000313" key="2">
    <source>
        <dbReference type="EMBL" id="KAJ4455548.1"/>
    </source>
</evidence>
<organism evidence="2 3">
    <name type="scientific">Paratrimastix pyriformis</name>
    <dbReference type="NCBI Taxonomy" id="342808"/>
    <lineage>
        <taxon>Eukaryota</taxon>
        <taxon>Metamonada</taxon>
        <taxon>Preaxostyla</taxon>
        <taxon>Paratrimastigidae</taxon>
        <taxon>Paratrimastix</taxon>
    </lineage>
</organism>
<dbReference type="SUPFAM" id="SSF52047">
    <property type="entry name" value="RNI-like"/>
    <property type="match status" value="2"/>
</dbReference>
<feature type="region of interest" description="Disordered" evidence="1">
    <location>
        <begin position="603"/>
        <end position="629"/>
    </location>
</feature>
<sequence>MQAGTVDCHALPAASLQLMSTSTASLRIVQLSSPSPFGEETLFRVAFPATMSETPRGIIVDFSRVPKPPTITLRLVADDLTRWSLRPPVPAGRLDEVISGAEFGEDGGDEAVSPAQVLGKLLSCPEVVGQPSAIGPLLGAVAALSGELPQAAVHLARVVVAPLVGLLISNPEMDPALLQLLAGAIANLAETGRCPRDELAQAGLAEALVQQLTARPTMVATNPALAQELLRVIVSLAKIPECQPSLVQAGAAGALAKQLAATSHSMIAAHPILAGVVILAMAHLAATDFQPLSMQLTDALVQRLITDPTMSTDNPVLAWEYIWAISNLSQNPACLPALMQAGTATALVGQIVSNPTMAIDHPRLAQEFVQIIDTLNHYLECRPALAEAGVADALATLLGSNPTMATDCPDLAEQILQVAINLTRTIPEIRGLLMPHYVRADSLLWGWFNKKPCLRESVTERLFKQIATLGSPRFSHVDGVVVLRAPLPAAAPIPAQTPEAIGTPFNLLERLPTELLGSLCGSSADPLRTYLTLIGLSHRLRAALRGTLLEMAFISDPDMPTDEAPLPTTDALAAIVGPCEGLRRLVLPQAPLDELRNPVVRLPDYSRGPPARRRGRALPPKWDQAPDSSRAQIPPWVDEAFAGHDQLETLEVLMTGRLQPLMPSILGHLPGLKYLHVDTSEASGYIDLTPIAPWLTHLTDSGSALEYSAPVLRKLHELKLPRQLRDVGTATLTTSKNTLRSLSFTVSEFDVERIVASLAAMPHLTRLELVSDPATCLDLCAALPDMLPSLQHLSLRLENDELLDGAPPLIQIRSPRLCTLRLTGEPTFGTEPGQTALVLDCPVLEELALSATIFSHLELRCPRLRSLEGPALDPAQSHLQSGASNLACLVLHPPSFQDDFVSTWLAAAPRLRAFRSDALCLAHAALWASRTLTWLRVRLPVEAFPLRLPVQLARLEVDIDCCSDLRGSGLTRGDELAVAGPGLRVLTMRRGPPDCRLMLNCPALEVLRLEMPPLRAFGLADGAAPPPLRSLDIGGEQCSDLADTFIDSLLRHGAQLRHLSLPALSDCSVWPQLAAALSRLPRLTILGVWRRDGVLALTCPSLRLCCLRGQGGPVVLNCPALDTIRDTL</sequence>
<dbReference type="InterPro" id="IPR032675">
    <property type="entry name" value="LRR_dom_sf"/>
</dbReference>
<reference evidence="2" key="1">
    <citation type="journal article" date="2022" name="bioRxiv">
        <title>Genomics of Preaxostyla Flagellates Illuminates Evolutionary Transitions and the Path Towards Mitochondrial Loss.</title>
        <authorList>
            <person name="Novak L.V.F."/>
            <person name="Treitli S.C."/>
            <person name="Pyrih J."/>
            <person name="Halakuc P."/>
            <person name="Pipaliya S.V."/>
            <person name="Vacek V."/>
            <person name="Brzon O."/>
            <person name="Soukal P."/>
            <person name="Eme L."/>
            <person name="Dacks J.B."/>
            <person name="Karnkowska A."/>
            <person name="Elias M."/>
            <person name="Hampl V."/>
        </authorList>
    </citation>
    <scope>NUCLEOTIDE SEQUENCE</scope>
    <source>
        <strain evidence="2">RCP-MX</strain>
    </source>
</reference>
<dbReference type="InterPro" id="IPR011989">
    <property type="entry name" value="ARM-like"/>
</dbReference>
<proteinExistence type="predicted"/>
<dbReference type="Gene3D" id="3.80.10.10">
    <property type="entry name" value="Ribonuclease Inhibitor"/>
    <property type="match status" value="2"/>
</dbReference>